<keyword evidence="1" id="KW-0472">Membrane</keyword>
<evidence type="ECO:0000313" key="3">
    <source>
        <dbReference type="EMBL" id="KAF9808128.1"/>
    </source>
</evidence>
<name>A0A8H7TZN6_9APHY</name>
<feature type="domain" description="DUF6534" evidence="2">
    <location>
        <begin position="122"/>
        <end position="191"/>
    </location>
</feature>
<feature type="transmembrane region" description="Helical" evidence="1">
    <location>
        <begin position="12"/>
        <end position="37"/>
    </location>
</feature>
<evidence type="ECO:0000259" key="2">
    <source>
        <dbReference type="Pfam" id="PF20152"/>
    </source>
</evidence>
<organism evidence="3 4">
    <name type="scientific">Rhodonia placenta</name>
    <dbReference type="NCBI Taxonomy" id="104341"/>
    <lineage>
        <taxon>Eukaryota</taxon>
        <taxon>Fungi</taxon>
        <taxon>Dikarya</taxon>
        <taxon>Basidiomycota</taxon>
        <taxon>Agaricomycotina</taxon>
        <taxon>Agaricomycetes</taxon>
        <taxon>Polyporales</taxon>
        <taxon>Adustoporiaceae</taxon>
        <taxon>Rhodonia</taxon>
    </lineage>
</organism>
<evidence type="ECO:0000256" key="1">
    <source>
        <dbReference type="SAM" id="Phobius"/>
    </source>
</evidence>
<keyword evidence="1" id="KW-1133">Transmembrane helix</keyword>
<gene>
    <name evidence="3" type="ORF">IEO21_07964</name>
</gene>
<dbReference type="Pfam" id="PF20152">
    <property type="entry name" value="DUF6534"/>
    <property type="match status" value="1"/>
</dbReference>
<evidence type="ECO:0000313" key="4">
    <source>
        <dbReference type="Proteomes" id="UP000639403"/>
    </source>
</evidence>
<dbReference type="AlphaFoldDB" id="A0A8H7TZN6"/>
<sequence length="203" mass="22766">MYLDLNLNETLGPALIGTIFALMLFGLSCAQVMYYVCEYPKDKLLLKGLVTGCRLLDAGATIVDTVIVWHYTVTSRNNVFDLAKLFNTYVQAEYALALLYLHNLDLYVRRYSDLAILQTLGAVLADICTTTSLILILNGQKTGIKATDRLVQKLTIYAVNRGGLITPHNSLRVKYIALQKDSLYWVMFHLPGSKSKWSFSSDI</sequence>
<protein>
    <recommendedName>
        <fullName evidence="2">DUF6534 domain-containing protein</fullName>
    </recommendedName>
</protein>
<reference evidence="3" key="2">
    <citation type="journal article" name="Front. Microbiol.">
        <title>Degradative Capacity of Two Strains of Rhodonia placenta: From Phenotype to Genotype.</title>
        <authorList>
            <person name="Kolle M."/>
            <person name="Horta M.A.C."/>
            <person name="Nowrousian M."/>
            <person name="Ohm R.A."/>
            <person name="Benz J.P."/>
            <person name="Pilgard A."/>
        </authorList>
    </citation>
    <scope>NUCLEOTIDE SEQUENCE</scope>
    <source>
        <strain evidence="3">FPRL280</strain>
    </source>
</reference>
<dbReference type="InterPro" id="IPR045339">
    <property type="entry name" value="DUF6534"/>
</dbReference>
<proteinExistence type="predicted"/>
<accession>A0A8H7TZN6</accession>
<comment type="caution">
    <text evidence="3">The sequence shown here is derived from an EMBL/GenBank/DDBJ whole genome shotgun (WGS) entry which is preliminary data.</text>
</comment>
<keyword evidence="1" id="KW-0812">Transmembrane</keyword>
<dbReference type="PANTHER" id="PTHR40465:SF1">
    <property type="entry name" value="DUF6534 DOMAIN-CONTAINING PROTEIN"/>
    <property type="match status" value="1"/>
</dbReference>
<reference evidence="3" key="1">
    <citation type="submission" date="2020-11" db="EMBL/GenBank/DDBJ databases">
        <authorList>
            <person name="Koelle M."/>
            <person name="Horta M.A.C."/>
            <person name="Nowrousian M."/>
            <person name="Ohm R.A."/>
            <person name="Benz P."/>
            <person name="Pilgard A."/>
        </authorList>
    </citation>
    <scope>NUCLEOTIDE SEQUENCE</scope>
    <source>
        <strain evidence="3">FPRL280</strain>
    </source>
</reference>
<dbReference type="Proteomes" id="UP000639403">
    <property type="component" value="Unassembled WGS sequence"/>
</dbReference>
<dbReference type="PANTHER" id="PTHR40465">
    <property type="entry name" value="CHROMOSOME 1, WHOLE GENOME SHOTGUN SEQUENCE"/>
    <property type="match status" value="1"/>
</dbReference>
<dbReference type="EMBL" id="JADOXO010000251">
    <property type="protein sequence ID" value="KAF9808128.1"/>
    <property type="molecule type" value="Genomic_DNA"/>
</dbReference>